<protein>
    <submittedName>
        <fullName evidence="2">Uncharacterized protein</fullName>
    </submittedName>
</protein>
<evidence type="ECO:0000313" key="2">
    <source>
        <dbReference type="EMBL" id="OJA20748.1"/>
    </source>
</evidence>
<dbReference type="Proteomes" id="UP000183567">
    <property type="component" value="Unassembled WGS sequence"/>
</dbReference>
<dbReference type="OrthoDB" id="3239511at2759"/>
<evidence type="ECO:0000256" key="1">
    <source>
        <dbReference type="SAM" id="MobiDB-lite"/>
    </source>
</evidence>
<comment type="caution">
    <text evidence="2">The sequence shown here is derived from an EMBL/GenBank/DDBJ whole genome shotgun (WGS) entry which is preliminary data.</text>
</comment>
<name>A0A1J8RA52_9AGAM</name>
<evidence type="ECO:0000313" key="3">
    <source>
        <dbReference type="Proteomes" id="UP000183567"/>
    </source>
</evidence>
<accession>A0A1J8RA52</accession>
<reference evidence="2 3" key="1">
    <citation type="submission" date="2016-03" db="EMBL/GenBank/DDBJ databases">
        <title>Comparative genomics of the ectomycorrhizal sister species Rhizopogon vinicolor and Rhizopogon vesiculosus (Basidiomycota: Boletales) reveals a divergence of the mating type B locus.</title>
        <authorList>
            <person name="Mujic A.B."/>
            <person name="Kuo A."/>
            <person name="Tritt A."/>
            <person name="Lipzen A."/>
            <person name="Chen C."/>
            <person name="Johnson J."/>
            <person name="Sharma A."/>
            <person name="Barry K."/>
            <person name="Grigoriev I.V."/>
            <person name="Spatafora J.W."/>
        </authorList>
    </citation>
    <scope>NUCLEOTIDE SEQUENCE [LARGE SCALE GENOMIC DNA]</scope>
    <source>
        <strain evidence="2 3">AM-OR11-056</strain>
    </source>
</reference>
<dbReference type="EMBL" id="LVVM01000404">
    <property type="protein sequence ID" value="OJA20748.1"/>
    <property type="molecule type" value="Genomic_DNA"/>
</dbReference>
<feature type="region of interest" description="Disordered" evidence="1">
    <location>
        <begin position="86"/>
        <end position="105"/>
    </location>
</feature>
<sequence>MKNWNFPKAHAPKHIFNDIWEKGTARNFTMRPNEGQHRPLKQAFALQTNYKEVADQILKLDHKSFVSEMIYGHILHLDDLRQQELEGSDDNTIDDEPFSGHIYLG</sequence>
<dbReference type="AlphaFoldDB" id="A0A1J8RA52"/>
<gene>
    <name evidence="2" type="ORF">AZE42_13785</name>
</gene>
<feature type="non-terminal residue" evidence="2">
    <location>
        <position position="105"/>
    </location>
</feature>
<feature type="compositionally biased region" description="Acidic residues" evidence="1">
    <location>
        <begin position="86"/>
        <end position="97"/>
    </location>
</feature>
<organism evidence="2 3">
    <name type="scientific">Rhizopogon vesiculosus</name>
    <dbReference type="NCBI Taxonomy" id="180088"/>
    <lineage>
        <taxon>Eukaryota</taxon>
        <taxon>Fungi</taxon>
        <taxon>Dikarya</taxon>
        <taxon>Basidiomycota</taxon>
        <taxon>Agaricomycotina</taxon>
        <taxon>Agaricomycetes</taxon>
        <taxon>Agaricomycetidae</taxon>
        <taxon>Boletales</taxon>
        <taxon>Suillineae</taxon>
        <taxon>Rhizopogonaceae</taxon>
        <taxon>Rhizopogon</taxon>
    </lineage>
</organism>
<keyword evidence="3" id="KW-1185">Reference proteome</keyword>
<proteinExistence type="predicted"/>